<evidence type="ECO:0000256" key="4">
    <source>
        <dbReference type="RuleBase" id="RU004478"/>
    </source>
</evidence>
<dbReference type="InterPro" id="IPR000740">
    <property type="entry name" value="GrpE"/>
</dbReference>
<dbReference type="PANTHER" id="PTHR21237">
    <property type="entry name" value="GRPE PROTEIN"/>
    <property type="match status" value="1"/>
</dbReference>
<feature type="compositionally biased region" description="Low complexity" evidence="6">
    <location>
        <begin position="48"/>
        <end position="69"/>
    </location>
</feature>
<evidence type="ECO:0000256" key="1">
    <source>
        <dbReference type="ARBA" id="ARBA00009054"/>
    </source>
</evidence>
<dbReference type="CDD" id="cd00446">
    <property type="entry name" value="GrpE"/>
    <property type="match status" value="1"/>
</dbReference>
<keyword evidence="3" id="KW-0346">Stress response</keyword>
<dbReference type="PANTHER" id="PTHR21237:SF23">
    <property type="entry name" value="GRPE PROTEIN HOMOLOG, MITOCHONDRIAL"/>
    <property type="match status" value="1"/>
</dbReference>
<accession>K6WBP2</accession>
<dbReference type="Pfam" id="PF01025">
    <property type="entry name" value="GrpE"/>
    <property type="match status" value="1"/>
</dbReference>
<name>K6WBP2_9MICO</name>
<comment type="subcellular location">
    <subcellularLocation>
        <location evidence="3">Cytoplasm</location>
    </subcellularLocation>
</comment>
<dbReference type="InterPro" id="IPR009012">
    <property type="entry name" value="GrpE_head"/>
</dbReference>
<evidence type="ECO:0000256" key="5">
    <source>
        <dbReference type="SAM" id="Coils"/>
    </source>
</evidence>
<dbReference type="HAMAP" id="MF_01151">
    <property type="entry name" value="GrpE"/>
    <property type="match status" value="1"/>
</dbReference>
<comment type="similarity">
    <text evidence="1 3 4">Belongs to the GrpE family.</text>
</comment>
<organism evidence="7 8">
    <name type="scientific">Kineosphaera limosa NBRC 100340</name>
    <dbReference type="NCBI Taxonomy" id="1184609"/>
    <lineage>
        <taxon>Bacteria</taxon>
        <taxon>Bacillati</taxon>
        <taxon>Actinomycetota</taxon>
        <taxon>Actinomycetes</taxon>
        <taxon>Micrococcales</taxon>
        <taxon>Dermatophilaceae</taxon>
        <taxon>Kineosphaera</taxon>
    </lineage>
</organism>
<dbReference type="STRING" id="1184609.KILIM_044_00440"/>
<dbReference type="GO" id="GO:0051087">
    <property type="term" value="F:protein-folding chaperone binding"/>
    <property type="evidence" value="ECO:0007669"/>
    <property type="project" value="InterPro"/>
</dbReference>
<sequence>MTDGNPRSSGDDAFGGAVGDDLPGRQHEEAEPAAPGGWPGEDERGHRPTSPAHSHASAAAARAAYADAPKGSDPARKSATTEQPEPAGDADGQHPDTVLATELRQDLQRLQAEYVNYKRRVDRDRDVAKQRAVAGVVEAMLPVLDEVHLARQHGELEGGPFAKIAEKLEAILGKYGVQRYGQPGDAFDPMVHEAVMHTQAELAPGTTTTTVVQVMQPGYKIGDHVVRAALVAVADPT</sequence>
<evidence type="ECO:0000256" key="6">
    <source>
        <dbReference type="SAM" id="MobiDB-lite"/>
    </source>
</evidence>
<keyword evidence="3" id="KW-0963">Cytoplasm</keyword>
<gene>
    <name evidence="3 7" type="primary">grpE</name>
    <name evidence="7" type="ORF">KILIM_044_00440</name>
</gene>
<dbReference type="Gene3D" id="2.30.22.10">
    <property type="entry name" value="Head domain of nucleotide exchange factor GrpE"/>
    <property type="match status" value="1"/>
</dbReference>
<evidence type="ECO:0000256" key="3">
    <source>
        <dbReference type="HAMAP-Rule" id="MF_01151"/>
    </source>
</evidence>
<reference evidence="7 8" key="1">
    <citation type="submission" date="2012-08" db="EMBL/GenBank/DDBJ databases">
        <title>Whole genome shotgun sequence of Kineosphaera limosa NBRC 100340.</title>
        <authorList>
            <person name="Yoshida I."/>
            <person name="Isaki S."/>
            <person name="Hosoyama A."/>
            <person name="Tsuchikane K."/>
            <person name="Katsumata H."/>
            <person name="Ando Y."/>
            <person name="Ohji S."/>
            <person name="Hamada M."/>
            <person name="Tamura T."/>
            <person name="Yamazoe A."/>
            <person name="Yamazaki S."/>
            <person name="Fujita N."/>
        </authorList>
    </citation>
    <scope>NUCLEOTIDE SEQUENCE [LARGE SCALE GENOMIC DNA]</scope>
    <source>
        <strain evidence="7 8">NBRC 100340</strain>
    </source>
</reference>
<dbReference type="EMBL" id="BAHD01000044">
    <property type="protein sequence ID" value="GAB96655.1"/>
    <property type="molecule type" value="Genomic_DNA"/>
</dbReference>
<comment type="function">
    <text evidence="3">Participates actively in the response to hyperosmotic and heat shock by preventing the aggregation of stress-denatured proteins, in association with DnaK and GrpE. It is the nucleotide exchange factor for DnaK and may function as a thermosensor. Unfolded proteins bind initially to DnaJ; upon interaction with the DnaJ-bound protein, DnaK hydrolyzes its bound ATP, resulting in the formation of a stable complex. GrpE releases ADP from DnaK; ATP binding to DnaK triggers the release of the substrate protein, thus completing the reaction cycle. Several rounds of ATP-dependent interactions between DnaJ, DnaK and GrpE are required for fully efficient folding.</text>
</comment>
<proteinExistence type="inferred from homology"/>
<dbReference type="GO" id="GO:0051082">
    <property type="term" value="F:unfolded protein binding"/>
    <property type="evidence" value="ECO:0007669"/>
    <property type="project" value="TreeGrafter"/>
</dbReference>
<evidence type="ECO:0000256" key="2">
    <source>
        <dbReference type="ARBA" id="ARBA00023186"/>
    </source>
</evidence>
<evidence type="ECO:0000313" key="7">
    <source>
        <dbReference type="EMBL" id="GAB96655.1"/>
    </source>
</evidence>
<feature type="compositionally biased region" description="Low complexity" evidence="6">
    <location>
        <begin position="11"/>
        <end position="21"/>
    </location>
</feature>
<comment type="subunit">
    <text evidence="3">Homodimer.</text>
</comment>
<dbReference type="GO" id="GO:0006457">
    <property type="term" value="P:protein folding"/>
    <property type="evidence" value="ECO:0007669"/>
    <property type="project" value="InterPro"/>
</dbReference>
<feature type="coiled-coil region" evidence="5">
    <location>
        <begin position="100"/>
        <end position="127"/>
    </location>
</feature>
<dbReference type="SUPFAM" id="SSF51064">
    <property type="entry name" value="Head domain of nucleotide exchange factor GrpE"/>
    <property type="match status" value="1"/>
</dbReference>
<keyword evidence="5" id="KW-0175">Coiled coil</keyword>
<comment type="caution">
    <text evidence="7">The sequence shown here is derived from an EMBL/GenBank/DDBJ whole genome shotgun (WGS) entry which is preliminary data.</text>
</comment>
<dbReference type="eggNOG" id="COG0576">
    <property type="taxonomic scope" value="Bacteria"/>
</dbReference>
<dbReference type="Proteomes" id="UP000008366">
    <property type="component" value="Unassembled WGS sequence"/>
</dbReference>
<keyword evidence="2 3" id="KW-0143">Chaperone</keyword>
<dbReference type="InterPro" id="IPR013805">
    <property type="entry name" value="GrpE_CC"/>
</dbReference>
<dbReference type="PRINTS" id="PR00773">
    <property type="entry name" value="GRPEPROTEIN"/>
</dbReference>
<dbReference type="GO" id="GO:0042803">
    <property type="term" value="F:protein homodimerization activity"/>
    <property type="evidence" value="ECO:0007669"/>
    <property type="project" value="InterPro"/>
</dbReference>
<dbReference type="Gene3D" id="3.90.20.20">
    <property type="match status" value="1"/>
</dbReference>
<dbReference type="RefSeq" id="WP_006593187.1">
    <property type="nucleotide sequence ID" value="NZ_BAHD01000044.1"/>
</dbReference>
<dbReference type="SUPFAM" id="SSF58014">
    <property type="entry name" value="Coiled-coil domain of nucleotide exchange factor GrpE"/>
    <property type="match status" value="1"/>
</dbReference>
<dbReference type="AlphaFoldDB" id="K6WBP2"/>
<feature type="region of interest" description="Disordered" evidence="6">
    <location>
        <begin position="1"/>
        <end position="95"/>
    </location>
</feature>
<protein>
    <recommendedName>
        <fullName evidence="3">Protein GrpE</fullName>
    </recommendedName>
    <alternativeName>
        <fullName evidence="3">HSP-70 cofactor</fullName>
    </alternativeName>
</protein>
<keyword evidence="8" id="KW-1185">Reference proteome</keyword>
<evidence type="ECO:0000313" key="8">
    <source>
        <dbReference type="Proteomes" id="UP000008366"/>
    </source>
</evidence>
<dbReference type="GO" id="GO:0000774">
    <property type="term" value="F:adenyl-nucleotide exchange factor activity"/>
    <property type="evidence" value="ECO:0007669"/>
    <property type="project" value="InterPro"/>
</dbReference>
<dbReference type="GO" id="GO:0005737">
    <property type="term" value="C:cytoplasm"/>
    <property type="evidence" value="ECO:0007669"/>
    <property type="project" value="UniProtKB-SubCell"/>
</dbReference>